<accession>A0A944CBU7</accession>
<keyword evidence="1" id="KW-0472">Membrane</keyword>
<keyword evidence="1" id="KW-0812">Transmembrane</keyword>
<feature type="transmembrane region" description="Helical" evidence="1">
    <location>
        <begin position="12"/>
        <end position="33"/>
    </location>
</feature>
<feature type="transmembrane region" description="Helical" evidence="1">
    <location>
        <begin position="45"/>
        <end position="66"/>
    </location>
</feature>
<evidence type="ECO:0000259" key="2">
    <source>
        <dbReference type="Pfam" id="PF07786"/>
    </source>
</evidence>
<protein>
    <submittedName>
        <fullName evidence="3">DUF1624 domain-containing protein</fullName>
    </submittedName>
</protein>
<sequence length="320" mass="34668">MKPSRIDAIDALRGVAILAMITYHLCWDLSWFGHVGWQVSSAPEWRAFAAGIAGTFLFLAGVSLTLAHQKGMRWRAFWKREAVIVLAAAGVSVATSFTFGDAFVRFGILHAIAASSLIALPFLRAPAWLSLVGAALIASLPLWATSHVFDGQLLLWTGLGTPDLGAVDYVPLAPWAGLTLLGIGLTRALTERRGLESVSRLKIPGMGGRILNILGHRSLIIYLVHQPILYGLVWSISAVGLAPDRSANVFLRDCTKNCAITFGDEAVCRASCSCTLERLQGQGIWENLVSNPQDPDLRLQLNETYRICLRETPPAPAADD</sequence>
<name>A0A944CBU7_9HYPH</name>
<reference evidence="3" key="2">
    <citation type="journal article" date="2021" name="Microorganisms">
        <title>Bacterial Dimethylsulfoniopropionate Biosynthesis in the East China Sea.</title>
        <authorList>
            <person name="Liu J."/>
            <person name="Zhang Y."/>
            <person name="Liu J."/>
            <person name="Zhong H."/>
            <person name="Williams B.T."/>
            <person name="Zheng Y."/>
            <person name="Curson A.R.J."/>
            <person name="Sun C."/>
            <person name="Sun H."/>
            <person name="Song D."/>
            <person name="Wagner Mackenzie B."/>
            <person name="Bermejo Martinez A."/>
            <person name="Todd J.D."/>
            <person name="Zhang X.H."/>
        </authorList>
    </citation>
    <scope>NUCLEOTIDE SEQUENCE</scope>
    <source>
        <strain evidence="3">AESS21</strain>
    </source>
</reference>
<dbReference type="RefSeq" id="WP_213216009.1">
    <property type="nucleotide sequence ID" value="NZ_QTKU01000002.1"/>
</dbReference>
<gene>
    <name evidence="3" type="ORF">DYI23_09625</name>
</gene>
<evidence type="ECO:0000313" key="3">
    <source>
        <dbReference type="EMBL" id="MBS8260475.1"/>
    </source>
</evidence>
<feature type="transmembrane region" description="Helical" evidence="1">
    <location>
        <begin position="169"/>
        <end position="190"/>
    </location>
</feature>
<dbReference type="InterPro" id="IPR012429">
    <property type="entry name" value="HGSNAT_cat"/>
</dbReference>
<evidence type="ECO:0000256" key="1">
    <source>
        <dbReference type="SAM" id="Phobius"/>
    </source>
</evidence>
<feature type="transmembrane region" description="Helical" evidence="1">
    <location>
        <begin position="128"/>
        <end position="149"/>
    </location>
</feature>
<keyword evidence="1" id="KW-1133">Transmembrane helix</keyword>
<dbReference type="AlphaFoldDB" id="A0A944CBU7"/>
<feature type="transmembrane region" description="Helical" evidence="1">
    <location>
        <begin position="219"/>
        <end position="242"/>
    </location>
</feature>
<reference evidence="3" key="1">
    <citation type="submission" date="2018-08" db="EMBL/GenBank/DDBJ databases">
        <authorList>
            <person name="Jin W."/>
            <person name="Wang H."/>
            <person name="Yang Y."/>
            <person name="Li M."/>
            <person name="Liu J."/>
        </authorList>
    </citation>
    <scope>NUCLEOTIDE SEQUENCE</scope>
    <source>
        <strain evidence="3">AESS21</strain>
    </source>
</reference>
<organism evidence="3 4">
    <name type="scientific">Roseibium polysiphoniae</name>
    <dbReference type="NCBI Taxonomy" id="2571221"/>
    <lineage>
        <taxon>Bacteria</taxon>
        <taxon>Pseudomonadati</taxon>
        <taxon>Pseudomonadota</taxon>
        <taxon>Alphaproteobacteria</taxon>
        <taxon>Hyphomicrobiales</taxon>
        <taxon>Stappiaceae</taxon>
        <taxon>Roseibium</taxon>
    </lineage>
</organism>
<dbReference type="EMBL" id="QTKU01000002">
    <property type="protein sequence ID" value="MBS8260475.1"/>
    <property type="molecule type" value="Genomic_DNA"/>
</dbReference>
<evidence type="ECO:0000313" key="4">
    <source>
        <dbReference type="Proteomes" id="UP000705379"/>
    </source>
</evidence>
<comment type="caution">
    <text evidence="3">The sequence shown here is derived from an EMBL/GenBank/DDBJ whole genome shotgun (WGS) entry which is preliminary data.</text>
</comment>
<proteinExistence type="predicted"/>
<feature type="transmembrane region" description="Helical" evidence="1">
    <location>
        <begin position="103"/>
        <end position="123"/>
    </location>
</feature>
<feature type="domain" description="Heparan-alpha-glucosaminide N-acetyltransferase catalytic" evidence="2">
    <location>
        <begin position="5"/>
        <end position="227"/>
    </location>
</feature>
<dbReference type="Pfam" id="PF07786">
    <property type="entry name" value="HGSNAT_cat"/>
    <property type="match status" value="1"/>
</dbReference>
<dbReference type="Proteomes" id="UP000705379">
    <property type="component" value="Unassembled WGS sequence"/>
</dbReference>
<feature type="transmembrane region" description="Helical" evidence="1">
    <location>
        <begin position="78"/>
        <end position="97"/>
    </location>
</feature>